<comment type="caution">
    <text evidence="9">The sequence shown here is derived from an EMBL/GenBank/DDBJ whole genome shotgun (WGS) entry which is preliminary data.</text>
</comment>
<dbReference type="EMBL" id="LOWA01000018">
    <property type="protein sequence ID" value="KVE28609.1"/>
    <property type="molecule type" value="Genomic_DNA"/>
</dbReference>
<proteinExistence type="predicted"/>
<keyword evidence="10" id="KW-1185">Reference proteome</keyword>
<dbReference type="SUPFAM" id="SSF82866">
    <property type="entry name" value="Multidrug efflux transporter AcrB transmembrane domain"/>
    <property type="match status" value="2"/>
</dbReference>
<dbReference type="InterPro" id="IPR001036">
    <property type="entry name" value="Acrflvin-R"/>
</dbReference>
<dbReference type="PANTHER" id="PTHR32063">
    <property type="match status" value="1"/>
</dbReference>
<evidence type="ECO:0000256" key="3">
    <source>
        <dbReference type="ARBA" id="ARBA00022475"/>
    </source>
</evidence>
<dbReference type="InterPro" id="IPR027463">
    <property type="entry name" value="AcrB_DN_DC_subdom"/>
</dbReference>
<evidence type="ECO:0000313" key="10">
    <source>
        <dbReference type="Proteomes" id="UP000062788"/>
    </source>
</evidence>
<dbReference type="PANTHER" id="PTHR32063:SF28">
    <property type="entry name" value="BLR2861 PROTEIN"/>
    <property type="match status" value="1"/>
</dbReference>
<dbReference type="OrthoDB" id="9757904at2"/>
<gene>
    <name evidence="9" type="ORF">WS67_07730</name>
</gene>
<dbReference type="SUPFAM" id="SSF82693">
    <property type="entry name" value="Multidrug efflux transporter AcrB pore domain, PN1, PN2, PC1 and PC2 subdomains"/>
    <property type="match status" value="3"/>
</dbReference>
<dbReference type="SUPFAM" id="SSF82714">
    <property type="entry name" value="Multidrug efflux transporter AcrB TolC docking domain, DN and DC subdomains"/>
    <property type="match status" value="2"/>
</dbReference>
<dbReference type="Gene3D" id="3.30.70.1320">
    <property type="entry name" value="Multidrug efflux transporter AcrB pore domain like"/>
    <property type="match status" value="1"/>
</dbReference>
<feature type="transmembrane region" description="Helical" evidence="8">
    <location>
        <begin position="12"/>
        <end position="34"/>
    </location>
</feature>
<keyword evidence="7 8" id="KW-0472">Membrane</keyword>
<feature type="transmembrane region" description="Helical" evidence="8">
    <location>
        <begin position="525"/>
        <end position="542"/>
    </location>
</feature>
<accession>A0A118DPQ6</accession>
<dbReference type="Gene3D" id="1.20.1640.10">
    <property type="entry name" value="Multidrug efflux transporter AcrB transmembrane domain"/>
    <property type="match status" value="2"/>
</dbReference>
<dbReference type="Pfam" id="PF00873">
    <property type="entry name" value="ACR_tran"/>
    <property type="match status" value="1"/>
</dbReference>
<evidence type="ECO:0000256" key="2">
    <source>
        <dbReference type="ARBA" id="ARBA00022448"/>
    </source>
</evidence>
<keyword evidence="6 8" id="KW-1133">Transmembrane helix</keyword>
<dbReference type="Gene3D" id="3.30.2090.10">
    <property type="entry name" value="Multidrug efflux transporter AcrB TolC docking domain, DN and DC subdomains"/>
    <property type="match status" value="2"/>
</dbReference>
<dbReference type="Proteomes" id="UP000062788">
    <property type="component" value="Unassembled WGS sequence"/>
</dbReference>
<dbReference type="Gene3D" id="3.30.70.1440">
    <property type="entry name" value="Multidrug efflux transporter AcrB pore domain"/>
    <property type="match status" value="1"/>
</dbReference>
<feature type="transmembrane region" description="Helical" evidence="8">
    <location>
        <begin position="944"/>
        <end position="965"/>
    </location>
</feature>
<keyword evidence="4" id="KW-0997">Cell inner membrane</keyword>
<feature type="transmembrane region" description="Helical" evidence="8">
    <location>
        <begin position="385"/>
        <end position="409"/>
    </location>
</feature>
<feature type="transmembrane region" description="Helical" evidence="8">
    <location>
        <begin position="847"/>
        <end position="866"/>
    </location>
</feature>
<evidence type="ECO:0000256" key="7">
    <source>
        <dbReference type="ARBA" id="ARBA00023136"/>
    </source>
</evidence>
<dbReference type="GO" id="GO:0042910">
    <property type="term" value="F:xenobiotic transmembrane transporter activity"/>
    <property type="evidence" value="ECO:0007669"/>
    <property type="project" value="TreeGrafter"/>
</dbReference>
<dbReference type="RefSeq" id="WP_059514812.1">
    <property type="nucleotide sequence ID" value="NZ_LOWA01000018.1"/>
</dbReference>
<dbReference type="FunFam" id="1.20.1640.10:FF:000001">
    <property type="entry name" value="Efflux pump membrane transporter"/>
    <property type="match status" value="1"/>
</dbReference>
<feature type="transmembrane region" description="Helical" evidence="8">
    <location>
        <begin position="977"/>
        <end position="1003"/>
    </location>
</feature>
<feature type="transmembrane region" description="Helical" evidence="8">
    <location>
        <begin position="873"/>
        <end position="893"/>
    </location>
</feature>
<dbReference type="Gene3D" id="3.30.70.1430">
    <property type="entry name" value="Multidrug efflux transporter AcrB pore domain"/>
    <property type="match status" value="2"/>
</dbReference>
<evidence type="ECO:0000256" key="1">
    <source>
        <dbReference type="ARBA" id="ARBA00004429"/>
    </source>
</evidence>
<protein>
    <submittedName>
        <fullName evidence="9">Acriflavine resistance protein B</fullName>
    </submittedName>
</protein>
<name>A0A118DPQ6_9BURK</name>
<feature type="transmembrane region" description="Helical" evidence="8">
    <location>
        <begin position="899"/>
        <end position="923"/>
    </location>
</feature>
<comment type="subcellular location">
    <subcellularLocation>
        <location evidence="1">Cell inner membrane</location>
        <topology evidence="1">Multi-pass membrane protein</topology>
    </subcellularLocation>
</comment>
<keyword evidence="5 8" id="KW-0812">Transmembrane</keyword>
<evidence type="ECO:0000256" key="5">
    <source>
        <dbReference type="ARBA" id="ARBA00022692"/>
    </source>
</evidence>
<keyword evidence="2" id="KW-0813">Transport</keyword>
<dbReference type="GO" id="GO:0005886">
    <property type="term" value="C:plasma membrane"/>
    <property type="evidence" value="ECO:0007669"/>
    <property type="project" value="UniProtKB-SubCell"/>
</dbReference>
<organism evidence="9 10">
    <name type="scientific">Burkholderia singularis</name>
    <dbReference type="NCBI Taxonomy" id="1503053"/>
    <lineage>
        <taxon>Bacteria</taxon>
        <taxon>Pseudomonadati</taxon>
        <taxon>Pseudomonadota</taxon>
        <taxon>Betaproteobacteria</taxon>
        <taxon>Burkholderiales</taxon>
        <taxon>Burkholderiaceae</taxon>
        <taxon>Burkholderia</taxon>
        <taxon>pseudomallei group</taxon>
    </lineage>
</organism>
<keyword evidence="3" id="KW-1003">Cell membrane</keyword>
<dbReference type="AlphaFoldDB" id="A0A118DPQ6"/>
<evidence type="ECO:0000313" key="9">
    <source>
        <dbReference type="EMBL" id="KVE28609.1"/>
    </source>
</evidence>
<dbReference type="PRINTS" id="PR00702">
    <property type="entry name" value="ACRIFLAVINRP"/>
</dbReference>
<reference evidence="9 10" key="1">
    <citation type="submission" date="2015-11" db="EMBL/GenBank/DDBJ databases">
        <title>Expanding the genomic diversity of Burkholderia species for the development of highly accurate diagnostics.</title>
        <authorList>
            <person name="Sahl J."/>
            <person name="Keim P."/>
            <person name="Wagner D."/>
        </authorList>
    </citation>
    <scope>NUCLEOTIDE SEQUENCE [LARGE SCALE GENOMIC DNA]</scope>
    <source>
        <strain evidence="9 10">TSV85</strain>
    </source>
</reference>
<evidence type="ECO:0000256" key="4">
    <source>
        <dbReference type="ARBA" id="ARBA00022519"/>
    </source>
</evidence>
<feature type="transmembrane region" description="Helical" evidence="8">
    <location>
        <begin position="430"/>
        <end position="450"/>
    </location>
</feature>
<evidence type="ECO:0000256" key="6">
    <source>
        <dbReference type="ARBA" id="ARBA00022989"/>
    </source>
</evidence>
<feature type="transmembrane region" description="Helical" evidence="8">
    <location>
        <begin position="462"/>
        <end position="483"/>
    </location>
</feature>
<evidence type="ECO:0000256" key="8">
    <source>
        <dbReference type="SAM" id="Phobius"/>
    </source>
</evidence>
<sequence length="1022" mass="110368">MKFTDIFLRRPVLALVVSTLILMAGVISVLNLPIRQYPMLETSTITVTTQYPGASSDLMQGFVTQPISQAVASVEGIDYLSSTSTQGRSVVTVRMQLNSNSIAALTEVMAKVNQVKYRLPEGAYDPVIERTSGGFTSVVYVAFSSKQLPIPQVADYISRVVEPMFAGIEGVAKIQVLGGQSLAMRLWLDPQRLAAYGITGEDVAAAIRENNFQAAPGQVKGLYVVSDLRVNTDLKSIDGFKNLVLKNVNGAIIRVRDVGTVELSASSTNTSGSMSDVPAMFLGLDAAPTGNPLVIVKRVRELIPEIEKTLPPGVTVQIPFEVATFIQASIDEVAHTLLEALAIVILVIYLCLGTFRTVLIPLVTIPLSMFGAAMLMHVFGFSLNLLTLLAMVLAIGLVVDDAIVVVENVHRHIEEGRTPFDAALIGAREVAGPVIAMTLTLAAVYAPIGFMGGLTGTLFKEFALSLAGSVVISGVVALTLSPIMSTKLLSEKTSEGYMAVKAEKFFEYLAVRYGKLLGKSLHHRWITLTVAVVIFVSLPILYKSAQSELAPIEDQNILLTAIKAPQHANLHYLEAFARKFHEVGKGIPESYSTWIANGTDGFANSVGGLNLVKWQDRKRDANAIQADLQNRVGQIEGTNLFVFQMPPLPGSTGGLPVQMVIRSDQGYSAIYDAMNNLKKKARDSGLFAVVDSDLDYNNPVTQVEVDREKAGSLGVRMSDIGQALNGLIGENYVNRFSYYGRAYDVIPMSIASQRLTPDGLKNYYVQDRNGRQIPLSEVARIRMKVEPNALTQFNQLNSATFQAVPAPGVALGDAVAFLEREAANLPVGFSYDWQSDARQYIQEGSKLVLTFVFAMIVIYLVLSVQYESFRDPLIILISVPLSICGALLPLALGYTSLNIYTQIGLITLIGLISKHGILMVAFANELQASENIGRLEAIHKAAQVRLRPILMTTAAMVVGLAPLIFASGAGANSRFGLGLVIVVGMLIGTTFTLFILPTFYTVLGSKKHVSHVAPLETAAEAS</sequence>